<name>A0ABU1M190_9BURK</name>
<evidence type="ECO:0008006" key="4">
    <source>
        <dbReference type="Google" id="ProtNLM"/>
    </source>
</evidence>
<accession>A0ABU1M190</accession>
<feature type="region of interest" description="Disordered" evidence="1">
    <location>
        <begin position="251"/>
        <end position="286"/>
    </location>
</feature>
<dbReference type="Proteomes" id="UP001264340">
    <property type="component" value="Unassembled WGS sequence"/>
</dbReference>
<proteinExistence type="predicted"/>
<reference evidence="2 3" key="1">
    <citation type="submission" date="2023-07" db="EMBL/GenBank/DDBJ databases">
        <title>Sorghum-associated microbial communities from plants grown in Nebraska, USA.</title>
        <authorList>
            <person name="Schachtman D."/>
        </authorList>
    </citation>
    <scope>NUCLEOTIDE SEQUENCE [LARGE SCALE GENOMIC DNA]</scope>
    <source>
        <strain evidence="2 3">DS1316</strain>
    </source>
</reference>
<evidence type="ECO:0000313" key="2">
    <source>
        <dbReference type="EMBL" id="MDR6412784.1"/>
    </source>
</evidence>
<dbReference type="EMBL" id="JAVDRP010000024">
    <property type="protein sequence ID" value="MDR6412784.1"/>
    <property type="molecule type" value="Genomic_DNA"/>
</dbReference>
<protein>
    <recommendedName>
        <fullName evidence="4">TniQ protein</fullName>
    </recommendedName>
</protein>
<gene>
    <name evidence="2" type="ORF">J2804_006220</name>
</gene>
<organism evidence="2 3">
    <name type="scientific">Paraburkholderia terricola</name>
    <dbReference type="NCBI Taxonomy" id="169427"/>
    <lineage>
        <taxon>Bacteria</taxon>
        <taxon>Pseudomonadati</taxon>
        <taxon>Pseudomonadota</taxon>
        <taxon>Betaproteobacteria</taxon>
        <taxon>Burkholderiales</taxon>
        <taxon>Burkholderiaceae</taxon>
        <taxon>Paraburkholderia</taxon>
    </lineage>
</organism>
<sequence>MREDHQQEHETPILWQAADMAEARFTSRPEWSTAGESMWMRLSKFSLFNRLTLHELSNLVLLPLKEIPTNGVDLRRADRFDPARLGDLLAVSPTDVIAAFCYSTPGQPGASAELRYCRECLQEGFHAAWFQWRFITRCPLHRRALRLGCPGCARPIHYTLQRDMAEHPLACAQCGKQWVPALYLPAGRCTPISGRPARILRRWQAHVAEATTRLSKLACRQHDPLTGQFVAAQRNRAASIRRTAHLRMSNRLYDTPPPTIPELLARRPQPSADPLAPKPDLSEPGRPRFSQMNWPHFTQRFLELESTLLQFQDAFFGHALRNIDMPAWSTLCRQQFAIATDVVSIETVTAVGWHLSWRGFARTCDRVHRLSTPALGLSGWLAHSPDRPLAIAYAAWTDQLMVWLQEDLTTSAWIWHRLASFMRPHRSYLLHPALARPAELAAWRSSQQYRHDIAAKPPQNLAIEGLGLTARLDGFTSIMRQPVDK</sequence>
<evidence type="ECO:0000313" key="3">
    <source>
        <dbReference type="Proteomes" id="UP001264340"/>
    </source>
</evidence>
<dbReference type="RefSeq" id="WP_310127071.1">
    <property type="nucleotide sequence ID" value="NZ_JAVDRP010000024.1"/>
</dbReference>
<keyword evidence="3" id="KW-1185">Reference proteome</keyword>
<comment type="caution">
    <text evidence="2">The sequence shown here is derived from an EMBL/GenBank/DDBJ whole genome shotgun (WGS) entry which is preliminary data.</text>
</comment>
<evidence type="ECO:0000256" key="1">
    <source>
        <dbReference type="SAM" id="MobiDB-lite"/>
    </source>
</evidence>